<dbReference type="SUPFAM" id="SSF47699">
    <property type="entry name" value="Bifunctional inhibitor/lipid-transfer protein/seed storage 2S albumin"/>
    <property type="match status" value="1"/>
</dbReference>
<dbReference type="Proteomes" id="UP000000768">
    <property type="component" value="Chromosome 1"/>
</dbReference>
<reference evidence="6 7" key="1">
    <citation type="journal article" date="2009" name="Nature">
        <title>The Sorghum bicolor genome and the diversification of grasses.</title>
        <authorList>
            <person name="Paterson A.H."/>
            <person name="Bowers J.E."/>
            <person name="Bruggmann R."/>
            <person name="Dubchak I."/>
            <person name="Grimwood J."/>
            <person name="Gundlach H."/>
            <person name="Haberer G."/>
            <person name="Hellsten U."/>
            <person name="Mitros T."/>
            <person name="Poliakov A."/>
            <person name="Schmutz J."/>
            <person name="Spannagl M."/>
            <person name="Tang H."/>
            <person name="Wang X."/>
            <person name="Wicker T."/>
            <person name="Bharti A.K."/>
            <person name="Chapman J."/>
            <person name="Feltus F.A."/>
            <person name="Gowik U."/>
            <person name="Grigoriev I.V."/>
            <person name="Lyons E."/>
            <person name="Maher C.A."/>
            <person name="Martis M."/>
            <person name="Narechania A."/>
            <person name="Otillar R.P."/>
            <person name="Penning B.W."/>
            <person name="Salamov A.A."/>
            <person name="Wang Y."/>
            <person name="Zhang L."/>
            <person name="Carpita N.C."/>
            <person name="Freeling M."/>
            <person name="Gingle A.R."/>
            <person name="Hash C.T."/>
            <person name="Keller B."/>
            <person name="Klein P."/>
            <person name="Kresovich S."/>
            <person name="McCann M.C."/>
            <person name="Ming R."/>
            <person name="Peterson D.G."/>
            <person name="Mehboob-ur-Rahman"/>
            <person name="Ware D."/>
            <person name="Westhoff P."/>
            <person name="Mayer K.F."/>
            <person name="Messing J."/>
            <person name="Rokhsar D.S."/>
        </authorList>
    </citation>
    <scope>NUCLEOTIDE SEQUENCE [LARGE SCALE GENOMIC DNA]</scope>
    <source>
        <strain evidence="7">cv. BTx623</strain>
    </source>
</reference>
<dbReference type="InParanoid" id="C5WWD2"/>
<evidence type="ECO:0000313" key="7">
    <source>
        <dbReference type="Proteomes" id="UP000000768"/>
    </source>
</evidence>
<dbReference type="Pfam" id="PF00234">
    <property type="entry name" value="Tryp_alpha_amyl"/>
    <property type="match status" value="1"/>
</dbReference>
<protein>
    <recommendedName>
        <fullName evidence="5">Bifunctional inhibitor/plant lipid transfer protein/seed storage helical domain-containing protein</fullName>
    </recommendedName>
</protein>
<dbReference type="CDD" id="cd01959">
    <property type="entry name" value="nsLTP2"/>
    <property type="match status" value="1"/>
</dbReference>
<evidence type="ECO:0000256" key="4">
    <source>
        <dbReference type="SAM" id="SignalP"/>
    </source>
</evidence>
<dbReference type="EMBL" id="CM000760">
    <property type="protein sequence ID" value="EER91406.1"/>
    <property type="molecule type" value="Genomic_DNA"/>
</dbReference>
<evidence type="ECO:0000313" key="6">
    <source>
        <dbReference type="EMBL" id="EER91406.1"/>
    </source>
</evidence>
<dbReference type="PANTHER" id="PTHR33214">
    <property type="entry name" value="BIFUNCTIONAL INHIBITOR/LIPID-TRANSFER PROTEIN/SEED STORAGE 2S ALBUMIN SUPERFAMILY PROTEIN"/>
    <property type="match status" value="1"/>
</dbReference>
<dbReference type="Gene3D" id="1.10.110.10">
    <property type="entry name" value="Plant lipid-transfer and hydrophobic proteins"/>
    <property type="match status" value="1"/>
</dbReference>
<keyword evidence="4" id="KW-0732">Signal</keyword>
<dbReference type="InterPro" id="IPR016140">
    <property type="entry name" value="Bifunc_inhib/LTP/seed_store"/>
</dbReference>
<feature type="signal peptide" evidence="4">
    <location>
        <begin position="1"/>
        <end position="27"/>
    </location>
</feature>
<evidence type="ECO:0000256" key="3">
    <source>
        <dbReference type="ARBA" id="ARBA00023121"/>
    </source>
</evidence>
<sequence>MAKQAVAMLVALALVVAAAMSAGGASAVQCNPAQLVVCAPAVINGSPPTASCCSNLRAQESCFCEYAHNPAFRKYIDSPNAGRTLTSCGIPIPDC</sequence>
<dbReference type="GO" id="GO:0008289">
    <property type="term" value="F:lipid binding"/>
    <property type="evidence" value="ECO:0007669"/>
    <property type="project" value="UniProtKB-KW"/>
</dbReference>
<dbReference type="eggNOG" id="ENOG502S3N0">
    <property type="taxonomic scope" value="Eukaryota"/>
</dbReference>
<keyword evidence="3" id="KW-0446">Lipid-binding</keyword>
<keyword evidence="2" id="KW-0813">Transport</keyword>
<dbReference type="InterPro" id="IPR033872">
    <property type="entry name" value="nsLTP2"/>
</dbReference>
<evidence type="ECO:0000256" key="2">
    <source>
        <dbReference type="ARBA" id="ARBA00022448"/>
    </source>
</evidence>
<feature type="domain" description="Bifunctional inhibitor/plant lipid transfer protein/seed storage helical" evidence="5">
    <location>
        <begin position="30"/>
        <end position="95"/>
    </location>
</feature>
<dbReference type="InterPro" id="IPR036312">
    <property type="entry name" value="Bifun_inhib/LTP/seed_sf"/>
</dbReference>
<dbReference type="SMART" id="SM00499">
    <property type="entry name" value="AAI"/>
    <property type="match status" value="1"/>
</dbReference>
<dbReference type="OrthoDB" id="665742at2759"/>
<reference evidence="7" key="2">
    <citation type="journal article" date="2018" name="Plant J.">
        <title>The Sorghum bicolor reference genome: improved assembly, gene annotations, a transcriptome atlas, and signatures of genome organization.</title>
        <authorList>
            <person name="McCormick R.F."/>
            <person name="Truong S.K."/>
            <person name="Sreedasyam A."/>
            <person name="Jenkins J."/>
            <person name="Shu S."/>
            <person name="Sims D."/>
            <person name="Kennedy M."/>
            <person name="Amirebrahimi M."/>
            <person name="Weers B.D."/>
            <person name="McKinley B."/>
            <person name="Mattison A."/>
            <person name="Morishige D.T."/>
            <person name="Grimwood J."/>
            <person name="Schmutz J."/>
            <person name="Mullet J.E."/>
        </authorList>
    </citation>
    <scope>NUCLEOTIDE SEQUENCE [LARGE SCALE GENOMIC DNA]</scope>
    <source>
        <strain evidence="7">cv. BTx623</strain>
    </source>
</reference>
<dbReference type="HOGENOM" id="CLU_158223_2_0_1"/>
<dbReference type="GO" id="GO:0006869">
    <property type="term" value="P:lipid transport"/>
    <property type="evidence" value="ECO:0007669"/>
    <property type="project" value="InterPro"/>
</dbReference>
<dbReference type="OMA" id="AACKIPY"/>
<dbReference type="Gramene" id="EER91406">
    <property type="protein sequence ID" value="EER91406"/>
    <property type="gene ID" value="SORBI_3001G200900"/>
</dbReference>
<dbReference type="STRING" id="4558.C5WWD2"/>
<dbReference type="FunCoup" id="C5WWD2">
    <property type="interactions" value="6"/>
</dbReference>
<feature type="chain" id="PRO_5002958845" description="Bifunctional inhibitor/plant lipid transfer protein/seed storage helical domain-containing protein" evidence="4">
    <location>
        <begin position="28"/>
        <end position="95"/>
    </location>
</feature>
<dbReference type="AlphaFoldDB" id="C5WWD2"/>
<accession>C5WWD2</accession>
<dbReference type="KEGG" id="sbi:8067073"/>
<organism evidence="6 7">
    <name type="scientific">Sorghum bicolor</name>
    <name type="common">Sorghum</name>
    <name type="synonym">Sorghum vulgare</name>
    <dbReference type="NCBI Taxonomy" id="4558"/>
    <lineage>
        <taxon>Eukaryota</taxon>
        <taxon>Viridiplantae</taxon>
        <taxon>Streptophyta</taxon>
        <taxon>Embryophyta</taxon>
        <taxon>Tracheophyta</taxon>
        <taxon>Spermatophyta</taxon>
        <taxon>Magnoliopsida</taxon>
        <taxon>Liliopsida</taxon>
        <taxon>Poales</taxon>
        <taxon>Poaceae</taxon>
        <taxon>PACMAD clade</taxon>
        <taxon>Panicoideae</taxon>
        <taxon>Andropogonodae</taxon>
        <taxon>Andropogoneae</taxon>
        <taxon>Sorghinae</taxon>
        <taxon>Sorghum</taxon>
    </lineage>
</organism>
<evidence type="ECO:0000259" key="5">
    <source>
        <dbReference type="SMART" id="SM00499"/>
    </source>
</evidence>
<dbReference type="PANTHER" id="PTHR33214:SF50">
    <property type="entry name" value="LIPID-TRANSFER PROTEIN 2G, PUTATIVE, EXPRESSED-RELATED"/>
    <property type="match status" value="1"/>
</dbReference>
<proteinExistence type="inferred from homology"/>
<comment type="similarity">
    <text evidence="1">Belongs to the plant LTP family. B11E subfamily.</text>
</comment>
<keyword evidence="7" id="KW-1185">Reference proteome</keyword>
<evidence type="ECO:0000256" key="1">
    <source>
        <dbReference type="ARBA" id="ARBA00009707"/>
    </source>
</evidence>
<name>C5WWD2_SORBI</name>
<gene>
    <name evidence="6" type="ORF">SORBI_3001G200900</name>
</gene>